<organism evidence="4 5">
    <name type="scientific">Maudiozyma exigua</name>
    <name type="common">Yeast</name>
    <name type="synonym">Kazachstania exigua</name>
    <dbReference type="NCBI Taxonomy" id="34358"/>
    <lineage>
        <taxon>Eukaryota</taxon>
        <taxon>Fungi</taxon>
        <taxon>Dikarya</taxon>
        <taxon>Ascomycota</taxon>
        <taxon>Saccharomycotina</taxon>
        <taxon>Saccharomycetes</taxon>
        <taxon>Saccharomycetales</taxon>
        <taxon>Saccharomycetaceae</taxon>
        <taxon>Maudiozyma</taxon>
    </lineage>
</organism>
<feature type="compositionally biased region" description="Low complexity" evidence="3">
    <location>
        <begin position="466"/>
        <end position="483"/>
    </location>
</feature>
<accession>A0A9P6WG88</accession>
<feature type="compositionally biased region" description="Low complexity" evidence="3">
    <location>
        <begin position="525"/>
        <end position="535"/>
    </location>
</feature>
<feature type="compositionally biased region" description="Polar residues" evidence="3">
    <location>
        <begin position="502"/>
        <end position="521"/>
    </location>
</feature>
<dbReference type="Gene3D" id="2.120.10.80">
    <property type="entry name" value="Kelch-type beta propeller"/>
    <property type="match status" value="1"/>
</dbReference>
<keyword evidence="1" id="KW-0880">Kelch repeat</keyword>
<proteinExistence type="predicted"/>
<gene>
    <name evidence="4" type="ORF">C6P45_005066</name>
</gene>
<evidence type="ECO:0000313" key="4">
    <source>
        <dbReference type="EMBL" id="KAG0671801.1"/>
    </source>
</evidence>
<reference evidence="4 5" key="1">
    <citation type="submission" date="2020-11" db="EMBL/GenBank/DDBJ databases">
        <title>Kefir isolates.</title>
        <authorList>
            <person name="Marcisauskas S."/>
            <person name="Kim Y."/>
            <person name="Blasche S."/>
        </authorList>
    </citation>
    <scope>NUCLEOTIDE SEQUENCE [LARGE SCALE GENOMIC DNA]</scope>
    <source>
        <strain evidence="4 5">OG2</strain>
    </source>
</reference>
<evidence type="ECO:0000256" key="3">
    <source>
        <dbReference type="SAM" id="MobiDB-lite"/>
    </source>
</evidence>
<dbReference type="InterPro" id="IPR015915">
    <property type="entry name" value="Kelch-typ_b-propeller"/>
</dbReference>
<keyword evidence="5" id="KW-1185">Reference proteome</keyword>
<feature type="region of interest" description="Disordered" evidence="3">
    <location>
        <begin position="671"/>
        <end position="726"/>
    </location>
</feature>
<dbReference type="SUPFAM" id="SSF117281">
    <property type="entry name" value="Kelch motif"/>
    <property type="match status" value="1"/>
</dbReference>
<keyword evidence="2" id="KW-0677">Repeat</keyword>
<dbReference type="AlphaFoldDB" id="A0A9P6WG88"/>
<evidence type="ECO:0000256" key="1">
    <source>
        <dbReference type="ARBA" id="ARBA00022441"/>
    </source>
</evidence>
<evidence type="ECO:0000313" key="5">
    <source>
        <dbReference type="Proteomes" id="UP000750334"/>
    </source>
</evidence>
<dbReference type="Proteomes" id="UP000750334">
    <property type="component" value="Unassembled WGS sequence"/>
</dbReference>
<comment type="caution">
    <text evidence="4">The sequence shown here is derived from an EMBL/GenBank/DDBJ whole genome shotgun (WGS) entry which is preliminary data.</text>
</comment>
<protein>
    <submittedName>
        <fullName evidence="4">Uncharacterized protein</fullName>
    </submittedName>
</protein>
<feature type="compositionally biased region" description="Polar residues" evidence="3">
    <location>
        <begin position="714"/>
        <end position="726"/>
    </location>
</feature>
<feature type="compositionally biased region" description="Low complexity" evidence="3">
    <location>
        <begin position="676"/>
        <end position="696"/>
    </location>
</feature>
<dbReference type="PANTHER" id="PTHR46093">
    <property type="entry name" value="ACYL-COA-BINDING DOMAIN-CONTAINING PROTEIN 5"/>
    <property type="match status" value="1"/>
</dbReference>
<name>A0A9P6WG88_MAUEX</name>
<evidence type="ECO:0000256" key="2">
    <source>
        <dbReference type="ARBA" id="ARBA00022737"/>
    </source>
</evidence>
<sequence>MDARDILIHNSTSLEKQLGLDERYGSVSTESSSHPVTSVPVSTAFSLLNISANFEHEFKTFNYISNYNSILSTTLDEFRSKNIKLNNELQLAKYYEYKKPIASSTIRQNSVVSTSDSSVIQNDRNKNINFIIENFLSFAENNIDPYRLKDSLKKYDDIPSSHSSVRLSKLYNDIHLSDDVEKDNHGFTNLNFANSYYKYYKKLLTVDLKDYDILKKHNLWVPTIRKDHVQFLSNYKNISKGEEIDMYKDKTCPLFMTGTYDLPSLYDYHAGHSVLPSIFSEFKLPSLMYHTAVEFNGQVFILGGLMACYRNDEEIPNIDNYYVDGIKNLPPPLLQDVINNPTMVNNPYLYVQCVNSSRLSRPSISGQKPPPLLCMTATKLTDRYLLFYGGIEIKTETNFDPTGKIFIKKRAFLNNTAYILDTVSYNFTKTEVNAQSFKDGTSTTFSPRFGHMQLAIKGSDLELSRNSTITESSSSLTMSTSNSMKKEESTASEPHLPYAVSNRDTPTYDESSKTMMPTNSLPMGHNPTTSSNNNSSHHVNNIFSILIYGGYRQTVDDKYVALDDMWRLDVTVVARGKKGYLKFADSIVASNIPVVGEEGAIPDARAFFAYCLPDTVLQGKNSLEYTLLKRLEEEFNIETNLFKTGHNSMTNTNINNDSLLFPNIPHGSHIPIDKVTTNSSTNTNNSSRTTTNNSRTGALPNFTNDRNRDKRSNTNESMNSGSLHNGIKSMNSSSCAYDYNLGSDTRRIIVIHGGSDNLNVFGDMWWLDLDTMKWLKIETYDRDKSTATDSISEESLEVCELRLVGHSMVSAGYTGIFIGGMDENSVNSIYCNNKDNDGATTENGLINVINLKTQCLMKGGDSIDSINPEIIEDEKNQDATALEHLDQIRSICSVGGSSIESEGTVLLIGGLVFNNNDTDKIYLRGAMLEFILPAMSLPI</sequence>
<dbReference type="EMBL" id="PUHR01000008">
    <property type="protein sequence ID" value="KAG0671801.1"/>
    <property type="molecule type" value="Genomic_DNA"/>
</dbReference>
<feature type="region of interest" description="Disordered" evidence="3">
    <location>
        <begin position="466"/>
        <end position="535"/>
    </location>
</feature>
<dbReference type="PANTHER" id="PTHR46093:SF18">
    <property type="entry name" value="FIBRONECTIN TYPE-III DOMAIN-CONTAINING PROTEIN"/>
    <property type="match status" value="1"/>
</dbReference>
<dbReference type="OrthoDB" id="10251809at2759"/>